<comment type="caution">
    <text evidence="2">The sequence shown here is derived from an EMBL/GenBank/DDBJ whole genome shotgun (WGS) entry which is preliminary data.</text>
</comment>
<gene>
    <name evidence="2" type="ORF">Tci_050937</name>
</gene>
<organism evidence="2">
    <name type="scientific">Tanacetum cinerariifolium</name>
    <name type="common">Dalmatian daisy</name>
    <name type="synonym">Chrysanthemum cinerariifolium</name>
    <dbReference type="NCBI Taxonomy" id="118510"/>
    <lineage>
        <taxon>Eukaryota</taxon>
        <taxon>Viridiplantae</taxon>
        <taxon>Streptophyta</taxon>
        <taxon>Embryophyta</taxon>
        <taxon>Tracheophyta</taxon>
        <taxon>Spermatophyta</taxon>
        <taxon>Magnoliopsida</taxon>
        <taxon>eudicotyledons</taxon>
        <taxon>Gunneridae</taxon>
        <taxon>Pentapetalae</taxon>
        <taxon>asterids</taxon>
        <taxon>campanulids</taxon>
        <taxon>Asterales</taxon>
        <taxon>Asteraceae</taxon>
        <taxon>Asteroideae</taxon>
        <taxon>Anthemideae</taxon>
        <taxon>Anthemidinae</taxon>
        <taxon>Tanacetum</taxon>
    </lineage>
</organism>
<sequence>MLGVMLLQEIGEVITELVMPILAPTAQTMLMANLSFAAPVYHEAGPSYDSDTLSEVDNHDNYLDDMNKSHEEHEMQNDVQPNNVVDSDTKYMSNSNLISYEQNNREVNLDYFKHLKESVLTLREIIEEARVEKPLDSSLVSTCRYTKHSQELLEYVIGTCLKYFNARDKKFTSTSFTKKKQVTFKEPCETLTHNRPTHPEQQKMEKTNEPVIHSTGIKDATSASGSKPRSNTK</sequence>
<evidence type="ECO:0000313" key="2">
    <source>
        <dbReference type="EMBL" id="GEU78959.1"/>
    </source>
</evidence>
<feature type="region of interest" description="Disordered" evidence="1">
    <location>
        <begin position="190"/>
        <end position="233"/>
    </location>
</feature>
<feature type="compositionally biased region" description="Basic and acidic residues" evidence="1">
    <location>
        <begin position="197"/>
        <end position="208"/>
    </location>
</feature>
<protein>
    <submittedName>
        <fullName evidence="2">Uncharacterized protein</fullName>
    </submittedName>
</protein>
<dbReference type="EMBL" id="BKCJ010007776">
    <property type="protein sequence ID" value="GEU78959.1"/>
    <property type="molecule type" value="Genomic_DNA"/>
</dbReference>
<feature type="compositionally biased region" description="Polar residues" evidence="1">
    <location>
        <begin position="221"/>
        <end position="233"/>
    </location>
</feature>
<proteinExistence type="predicted"/>
<evidence type="ECO:0000256" key="1">
    <source>
        <dbReference type="SAM" id="MobiDB-lite"/>
    </source>
</evidence>
<reference evidence="2" key="1">
    <citation type="journal article" date="2019" name="Sci. Rep.">
        <title>Draft genome of Tanacetum cinerariifolium, the natural source of mosquito coil.</title>
        <authorList>
            <person name="Yamashiro T."/>
            <person name="Shiraishi A."/>
            <person name="Satake H."/>
            <person name="Nakayama K."/>
        </authorList>
    </citation>
    <scope>NUCLEOTIDE SEQUENCE</scope>
</reference>
<dbReference type="AlphaFoldDB" id="A0A6L2MZZ8"/>
<name>A0A6L2MZZ8_TANCI</name>
<accession>A0A6L2MZZ8</accession>